<name>A0A444VT94_9FLAO</name>
<dbReference type="OrthoDB" id="9992646at2"/>
<evidence type="ECO:0000313" key="3">
    <source>
        <dbReference type="Proteomes" id="UP000290433"/>
    </source>
</evidence>
<feature type="signal peptide" evidence="1">
    <location>
        <begin position="1"/>
        <end position="30"/>
    </location>
</feature>
<comment type="caution">
    <text evidence="2">The sequence shown here is derived from an EMBL/GenBank/DDBJ whole genome shotgun (WGS) entry which is preliminary data.</text>
</comment>
<feature type="chain" id="PRO_5019408182" description="DUF4468 domain-containing protein" evidence="1">
    <location>
        <begin position="31"/>
        <end position="207"/>
    </location>
</feature>
<reference evidence="2 3" key="1">
    <citation type="submission" date="2014-12" db="EMBL/GenBank/DDBJ databases">
        <title>Genome sequence of Flavobacterium anhuiense RCM74.</title>
        <authorList>
            <person name="Kim J.F."/>
            <person name="Song J.Y."/>
            <person name="Kwak M.-J."/>
            <person name="Lee S.-W."/>
        </authorList>
    </citation>
    <scope>NUCLEOTIDE SEQUENCE [LARGE SCALE GENOMIC DNA]</scope>
    <source>
        <strain evidence="2 3">RCM74</strain>
    </source>
</reference>
<sequence>MDSLIKKGGYMIKKLLFIFVLATSLVPAQAQTVPDRKTTVEYITKLFNDVKDFEYKLKDGTIYAIDGKTVSAYSAIQFIISIGNGNYETSLGYCFDTRDSKKLSFGQLYMKIDWAKMIKIEDSEAADDSAVKFLYITFTPNSVLERGYYEEFNPYGNILRSKPDKGTSSIYFPYKNELGVKERLIKALNHLSNLDKKEKLKNDPFGN</sequence>
<gene>
    <name evidence="2" type="ORF">NU08_4108</name>
</gene>
<dbReference type="Proteomes" id="UP000290433">
    <property type="component" value="Unassembled WGS sequence"/>
</dbReference>
<evidence type="ECO:0000256" key="1">
    <source>
        <dbReference type="SAM" id="SignalP"/>
    </source>
</evidence>
<evidence type="ECO:0008006" key="4">
    <source>
        <dbReference type="Google" id="ProtNLM"/>
    </source>
</evidence>
<accession>A0A444VT94</accession>
<proteinExistence type="predicted"/>
<dbReference type="RefSeq" id="WP_129748789.1">
    <property type="nucleotide sequence ID" value="NZ_JUIV01000022.1"/>
</dbReference>
<dbReference type="AlphaFoldDB" id="A0A444VT94"/>
<dbReference type="EMBL" id="JUIV01000022">
    <property type="protein sequence ID" value="RYJ36847.1"/>
    <property type="molecule type" value="Genomic_DNA"/>
</dbReference>
<protein>
    <recommendedName>
        <fullName evidence="4">DUF4468 domain-containing protein</fullName>
    </recommendedName>
</protein>
<evidence type="ECO:0000313" key="2">
    <source>
        <dbReference type="EMBL" id="RYJ36847.1"/>
    </source>
</evidence>
<organism evidence="2 3">
    <name type="scientific">Flavobacterium anhuiense</name>
    <dbReference type="NCBI Taxonomy" id="459526"/>
    <lineage>
        <taxon>Bacteria</taxon>
        <taxon>Pseudomonadati</taxon>
        <taxon>Bacteroidota</taxon>
        <taxon>Flavobacteriia</taxon>
        <taxon>Flavobacteriales</taxon>
        <taxon>Flavobacteriaceae</taxon>
        <taxon>Flavobacterium</taxon>
    </lineage>
</organism>
<keyword evidence="1" id="KW-0732">Signal</keyword>